<proteinExistence type="predicted"/>
<keyword evidence="4" id="KW-1185">Reference proteome</keyword>
<comment type="caution">
    <text evidence="3">The sequence shown here is derived from an EMBL/GenBank/DDBJ whole genome shotgun (WGS) entry which is preliminary data.</text>
</comment>
<keyword evidence="2" id="KW-0472">Membrane</keyword>
<feature type="compositionally biased region" description="Low complexity" evidence="1">
    <location>
        <begin position="139"/>
        <end position="150"/>
    </location>
</feature>
<organism evidence="3 4">
    <name type="scientific">Novipirellula artificiosorum</name>
    <dbReference type="NCBI Taxonomy" id="2528016"/>
    <lineage>
        <taxon>Bacteria</taxon>
        <taxon>Pseudomonadati</taxon>
        <taxon>Planctomycetota</taxon>
        <taxon>Planctomycetia</taxon>
        <taxon>Pirellulales</taxon>
        <taxon>Pirellulaceae</taxon>
        <taxon>Novipirellula</taxon>
    </lineage>
</organism>
<feature type="compositionally biased region" description="Low complexity" evidence="1">
    <location>
        <begin position="14"/>
        <end position="31"/>
    </location>
</feature>
<feature type="compositionally biased region" description="Basic and acidic residues" evidence="1">
    <location>
        <begin position="1"/>
        <end position="13"/>
    </location>
</feature>
<dbReference type="RefSeq" id="WP_231615360.1">
    <property type="nucleotide sequence ID" value="NZ_SJPV01000001.1"/>
</dbReference>
<protein>
    <submittedName>
        <fullName evidence="3">Uncharacterized protein</fullName>
    </submittedName>
</protein>
<feature type="region of interest" description="Disordered" evidence="1">
    <location>
        <begin position="76"/>
        <end position="153"/>
    </location>
</feature>
<accession>A0A5C6E5H3</accession>
<evidence type="ECO:0000256" key="1">
    <source>
        <dbReference type="SAM" id="MobiDB-lite"/>
    </source>
</evidence>
<dbReference type="EMBL" id="SJPV01000001">
    <property type="protein sequence ID" value="TWU42399.1"/>
    <property type="molecule type" value="Genomic_DNA"/>
</dbReference>
<feature type="compositionally biased region" description="Basic and acidic residues" evidence="1">
    <location>
        <begin position="111"/>
        <end position="128"/>
    </location>
</feature>
<evidence type="ECO:0000313" key="4">
    <source>
        <dbReference type="Proteomes" id="UP000319143"/>
    </source>
</evidence>
<dbReference type="AlphaFoldDB" id="A0A5C6E5H3"/>
<evidence type="ECO:0000313" key="3">
    <source>
        <dbReference type="EMBL" id="TWU42399.1"/>
    </source>
</evidence>
<keyword evidence="2" id="KW-1133">Transmembrane helix</keyword>
<name>A0A5C6E5H3_9BACT</name>
<feature type="compositionally biased region" description="Low complexity" evidence="1">
    <location>
        <begin position="90"/>
        <end position="109"/>
    </location>
</feature>
<gene>
    <name evidence="3" type="ORF">Poly41_06960</name>
</gene>
<dbReference type="Proteomes" id="UP000319143">
    <property type="component" value="Unassembled WGS sequence"/>
</dbReference>
<feature type="transmembrane region" description="Helical" evidence="2">
    <location>
        <begin position="28"/>
        <end position="48"/>
    </location>
</feature>
<feature type="compositionally biased region" description="Polar residues" evidence="1">
    <location>
        <begin position="76"/>
        <end position="89"/>
    </location>
</feature>
<sequence length="288" mass="31325">MKKSDSARTDADLSRIGSRKSSAAKRSIAGKSSAGAIAMVVLLGFYSFAQPRLNERFGWDLPELRTNDSARVSVNSTTDIDTAPQNQSRPSTTSISTEKSSSPKPSQPTAIKKDSSKDESAKPGESERALGPLADRMSPTKSSSTVSTAKSEPDASVDELLYGLLREVSPRNYLSPSGLQYTPGSAEGHRLEHLRRHTEDDPSRQGSHGVFDGEMEGALKTIEKAYQRAKSGQRTTKTTDQGRTIYTVDMGSRVGYVGGRDGNRKRKPMARRVRLVLEGNRVITAYPM</sequence>
<keyword evidence="2" id="KW-0812">Transmembrane</keyword>
<evidence type="ECO:0000256" key="2">
    <source>
        <dbReference type="SAM" id="Phobius"/>
    </source>
</evidence>
<feature type="region of interest" description="Disordered" evidence="1">
    <location>
        <begin position="1"/>
        <end position="31"/>
    </location>
</feature>
<reference evidence="3 4" key="1">
    <citation type="submission" date="2019-02" db="EMBL/GenBank/DDBJ databases">
        <title>Deep-cultivation of Planctomycetes and their phenomic and genomic characterization uncovers novel biology.</title>
        <authorList>
            <person name="Wiegand S."/>
            <person name="Jogler M."/>
            <person name="Boedeker C."/>
            <person name="Pinto D."/>
            <person name="Vollmers J."/>
            <person name="Rivas-Marin E."/>
            <person name="Kohn T."/>
            <person name="Peeters S.H."/>
            <person name="Heuer A."/>
            <person name="Rast P."/>
            <person name="Oberbeckmann S."/>
            <person name="Bunk B."/>
            <person name="Jeske O."/>
            <person name="Meyerdierks A."/>
            <person name="Storesund J.E."/>
            <person name="Kallscheuer N."/>
            <person name="Luecker S."/>
            <person name="Lage O.M."/>
            <person name="Pohl T."/>
            <person name="Merkel B.J."/>
            <person name="Hornburger P."/>
            <person name="Mueller R.-W."/>
            <person name="Bruemmer F."/>
            <person name="Labrenz M."/>
            <person name="Spormann A.M."/>
            <person name="Op Den Camp H."/>
            <person name="Overmann J."/>
            <person name="Amann R."/>
            <person name="Jetten M.S.M."/>
            <person name="Mascher T."/>
            <person name="Medema M.H."/>
            <person name="Devos D.P."/>
            <person name="Kaster A.-K."/>
            <person name="Ovreas L."/>
            <person name="Rohde M."/>
            <person name="Galperin M.Y."/>
            <person name="Jogler C."/>
        </authorList>
    </citation>
    <scope>NUCLEOTIDE SEQUENCE [LARGE SCALE GENOMIC DNA]</scope>
    <source>
        <strain evidence="3 4">Poly41</strain>
    </source>
</reference>